<dbReference type="GO" id="GO:0071933">
    <property type="term" value="F:Arp2/3 complex binding"/>
    <property type="evidence" value="ECO:0007669"/>
    <property type="project" value="TreeGrafter"/>
</dbReference>
<dbReference type="Pfam" id="PF09431">
    <property type="entry name" value="SPIN90_LRD"/>
    <property type="match status" value="1"/>
</dbReference>
<dbReference type="Pfam" id="PF00018">
    <property type="entry name" value="SH3_1"/>
    <property type="match status" value="1"/>
</dbReference>
<dbReference type="OrthoDB" id="445362at2759"/>
<name>A0A9P0B1Q0_BRAAE</name>
<dbReference type="Gene3D" id="2.30.30.40">
    <property type="entry name" value="SH3 Domains"/>
    <property type="match status" value="1"/>
</dbReference>
<evidence type="ECO:0000313" key="5">
    <source>
        <dbReference type="Proteomes" id="UP001154078"/>
    </source>
</evidence>
<protein>
    <recommendedName>
        <fullName evidence="3">SH3 domain-containing protein</fullName>
    </recommendedName>
</protein>
<keyword evidence="5" id="KW-1185">Reference proteome</keyword>
<dbReference type="AlphaFoldDB" id="A0A9P0B1Q0"/>
<evidence type="ECO:0000259" key="3">
    <source>
        <dbReference type="PROSITE" id="PS50002"/>
    </source>
</evidence>
<proteinExistence type="predicted"/>
<accession>A0A9P0B1Q0</accession>
<dbReference type="SMART" id="SM00326">
    <property type="entry name" value="SH3"/>
    <property type="match status" value="1"/>
</dbReference>
<organism evidence="4 5">
    <name type="scientific">Brassicogethes aeneus</name>
    <name type="common">Rape pollen beetle</name>
    <name type="synonym">Meligethes aeneus</name>
    <dbReference type="NCBI Taxonomy" id="1431903"/>
    <lineage>
        <taxon>Eukaryota</taxon>
        <taxon>Metazoa</taxon>
        <taxon>Ecdysozoa</taxon>
        <taxon>Arthropoda</taxon>
        <taxon>Hexapoda</taxon>
        <taxon>Insecta</taxon>
        <taxon>Pterygota</taxon>
        <taxon>Neoptera</taxon>
        <taxon>Endopterygota</taxon>
        <taxon>Coleoptera</taxon>
        <taxon>Polyphaga</taxon>
        <taxon>Cucujiformia</taxon>
        <taxon>Nitidulidae</taxon>
        <taxon>Meligethinae</taxon>
        <taxon>Brassicogethes</taxon>
    </lineage>
</organism>
<dbReference type="PANTHER" id="PTHR13357:SF1">
    <property type="entry name" value="NCK-INTERACTING PROTEIN WITH SH3 DOMAIN"/>
    <property type="match status" value="1"/>
</dbReference>
<evidence type="ECO:0000313" key="4">
    <source>
        <dbReference type="EMBL" id="CAH0554658.1"/>
    </source>
</evidence>
<evidence type="ECO:0000256" key="2">
    <source>
        <dbReference type="PROSITE-ProRule" id="PRU00192"/>
    </source>
</evidence>
<dbReference type="Proteomes" id="UP001154078">
    <property type="component" value="Chromosome 4"/>
</dbReference>
<dbReference type="PROSITE" id="PS50002">
    <property type="entry name" value="SH3"/>
    <property type="match status" value="1"/>
</dbReference>
<dbReference type="InterPro" id="IPR018556">
    <property type="entry name" value="SPIN90/Ldb17_LRD"/>
</dbReference>
<dbReference type="SUPFAM" id="SSF50044">
    <property type="entry name" value="SH3-domain"/>
    <property type="match status" value="1"/>
</dbReference>
<dbReference type="GO" id="GO:0006897">
    <property type="term" value="P:endocytosis"/>
    <property type="evidence" value="ECO:0007669"/>
    <property type="project" value="TreeGrafter"/>
</dbReference>
<dbReference type="PANTHER" id="PTHR13357">
    <property type="entry name" value="SH3 ADAPTER PROTEIN SPIN90 NCK INTERACTING PROTEIN WITH SH3 DOMAIN"/>
    <property type="match status" value="1"/>
</dbReference>
<dbReference type="InterPro" id="IPR036028">
    <property type="entry name" value="SH3-like_dom_sf"/>
</dbReference>
<gene>
    <name evidence="4" type="ORF">MELIAE_LOCUS6199</name>
</gene>
<sequence length="626" mass="72310">MSQNMILTGNLDMLHSLYDFKATYAKTISFKTNEYFILHQTTTKHKNWWEVINEKGEMGYIPSNYVENVTVNPSFYMQYIENCLEHLKNNEAHSDSTISDKNEIILRLREIKRQIEQLPEFAMNSISATVGDVPDLLYKNSEGKLDSINSSGGSSYSSNISELKNHRNVVEEPIRPTNLQSKRTKEIRKSIENVHEELKSDLMSGEGKKFDAPPITHQSVYELVESVRINTQLSHEMSRIAVVTVVQGLHELLPASVFPYLSTILSHSQTSLVVDDVQIDQTHDASRLKIIFNELTSCKEDSQQRSWMLHEDESVIKEYITELISILSNADASISRHVISGDQYHVITTLIQYYQMEFRWSIRQLLLQAFGVLCSLDKTVVSIMLCSILPGELARDMMANPRNIPKLNYSSLLLTMIFSMGELMPITHYDILGKDFLSFILDNIEYPPDTDVDEQIPDLFLNFVISFNLQYVDESDNAVLSALEERDVAKTFTEKILLLLNREEDPVRIFDHLPAPPHSLLKLFNDLFSKKSTASLFYTNDTKVLIDIIVRNISDLSTGDVRRRQYLELCRRVMRNTNYEEHKHRNDEILKCFTRIFCEESDLSKHDQKLVREISNEFPQFFNTDE</sequence>
<dbReference type="EMBL" id="OV121135">
    <property type="protein sequence ID" value="CAH0554658.1"/>
    <property type="molecule type" value="Genomic_DNA"/>
</dbReference>
<feature type="domain" description="SH3" evidence="3">
    <location>
        <begin position="9"/>
        <end position="71"/>
    </location>
</feature>
<dbReference type="InterPro" id="IPR001452">
    <property type="entry name" value="SH3_domain"/>
</dbReference>
<keyword evidence="1 2" id="KW-0728">SH3 domain</keyword>
<evidence type="ECO:0000256" key="1">
    <source>
        <dbReference type="ARBA" id="ARBA00022443"/>
    </source>
</evidence>
<dbReference type="InterPro" id="IPR030125">
    <property type="entry name" value="SPIN90/Ldb17"/>
</dbReference>
<reference evidence="4" key="1">
    <citation type="submission" date="2021-12" db="EMBL/GenBank/DDBJ databases">
        <authorList>
            <person name="King R."/>
        </authorList>
    </citation>
    <scope>NUCLEOTIDE SEQUENCE</scope>
</reference>